<dbReference type="GO" id="GO:0005509">
    <property type="term" value="F:calcium ion binding"/>
    <property type="evidence" value="ECO:0007669"/>
    <property type="project" value="UniProtKB-UniRule"/>
</dbReference>
<dbReference type="InterPro" id="IPR002126">
    <property type="entry name" value="Cadherin-like_dom"/>
</dbReference>
<dbReference type="Pfam" id="PF00028">
    <property type="entry name" value="Cadherin"/>
    <property type="match status" value="1"/>
</dbReference>
<gene>
    <name evidence="7" type="ORF">chiPu_0019635</name>
</gene>
<feature type="domain" description="Cadherin" evidence="6">
    <location>
        <begin position="62"/>
        <end position="175"/>
    </location>
</feature>
<evidence type="ECO:0000313" key="7">
    <source>
        <dbReference type="EMBL" id="GCC21168.1"/>
    </source>
</evidence>
<accession>A0A401RSR3</accession>
<dbReference type="Proteomes" id="UP000287033">
    <property type="component" value="Unassembled WGS sequence"/>
</dbReference>
<keyword evidence="2" id="KW-0677">Repeat</keyword>
<comment type="caution">
    <text evidence="7">The sequence shown here is derived from an EMBL/GenBank/DDBJ whole genome shotgun (WGS) entry which is preliminary data.</text>
</comment>
<dbReference type="GO" id="GO:0016477">
    <property type="term" value="P:cell migration"/>
    <property type="evidence" value="ECO:0007669"/>
    <property type="project" value="TreeGrafter"/>
</dbReference>
<evidence type="ECO:0000256" key="4">
    <source>
        <dbReference type="ARBA" id="ARBA00023136"/>
    </source>
</evidence>
<dbReference type="GO" id="GO:0045296">
    <property type="term" value="F:cadherin binding"/>
    <property type="evidence" value="ECO:0007669"/>
    <property type="project" value="TreeGrafter"/>
</dbReference>
<dbReference type="InterPro" id="IPR039808">
    <property type="entry name" value="Cadherin"/>
</dbReference>
<evidence type="ECO:0000313" key="8">
    <source>
        <dbReference type="Proteomes" id="UP000287033"/>
    </source>
</evidence>
<dbReference type="GO" id="GO:0007156">
    <property type="term" value="P:homophilic cell adhesion via plasma membrane adhesion molecules"/>
    <property type="evidence" value="ECO:0007669"/>
    <property type="project" value="InterPro"/>
</dbReference>
<keyword evidence="3 5" id="KW-0106">Calcium</keyword>
<dbReference type="SMART" id="SM00112">
    <property type="entry name" value="CA"/>
    <property type="match status" value="1"/>
</dbReference>
<dbReference type="PROSITE" id="PS50268">
    <property type="entry name" value="CADHERIN_2"/>
    <property type="match status" value="2"/>
</dbReference>
<dbReference type="Gene3D" id="2.60.40.60">
    <property type="entry name" value="Cadherins"/>
    <property type="match status" value="3"/>
</dbReference>
<dbReference type="PANTHER" id="PTHR24027">
    <property type="entry name" value="CADHERIN-23"/>
    <property type="match status" value="1"/>
</dbReference>
<keyword evidence="8" id="KW-1185">Reference proteome</keyword>
<dbReference type="CDD" id="cd11304">
    <property type="entry name" value="Cadherin_repeat"/>
    <property type="match status" value="2"/>
</dbReference>
<dbReference type="GO" id="GO:0016342">
    <property type="term" value="C:catenin complex"/>
    <property type="evidence" value="ECO:0007669"/>
    <property type="project" value="TreeGrafter"/>
</dbReference>
<reference evidence="7 8" key="1">
    <citation type="journal article" date="2018" name="Nat. Ecol. Evol.">
        <title>Shark genomes provide insights into elasmobranch evolution and the origin of vertebrates.</title>
        <authorList>
            <person name="Hara Y"/>
            <person name="Yamaguchi K"/>
            <person name="Onimaru K"/>
            <person name="Kadota M"/>
            <person name="Koyanagi M"/>
            <person name="Keeley SD"/>
            <person name="Tatsumi K"/>
            <person name="Tanaka K"/>
            <person name="Motone F"/>
            <person name="Kageyama Y"/>
            <person name="Nozu R"/>
            <person name="Adachi N"/>
            <person name="Nishimura O"/>
            <person name="Nakagawa R"/>
            <person name="Tanegashima C"/>
            <person name="Kiyatake I"/>
            <person name="Matsumoto R"/>
            <person name="Murakumo K"/>
            <person name="Nishida K"/>
            <person name="Terakita A"/>
            <person name="Kuratani S"/>
            <person name="Sato K"/>
            <person name="Hyodo S Kuraku.S."/>
        </authorList>
    </citation>
    <scope>NUCLEOTIDE SEQUENCE [LARGE SCALE GENOMIC DNA]</scope>
</reference>
<dbReference type="PRINTS" id="PR00205">
    <property type="entry name" value="CADHERIN"/>
</dbReference>
<name>A0A401RSR3_CHIPU</name>
<dbReference type="AlphaFoldDB" id="A0A401RSR3"/>
<dbReference type="STRING" id="137246.A0A401RSR3"/>
<organism evidence="7 8">
    <name type="scientific">Chiloscyllium punctatum</name>
    <name type="common">Brownbanded bambooshark</name>
    <name type="synonym">Hemiscyllium punctatum</name>
    <dbReference type="NCBI Taxonomy" id="137246"/>
    <lineage>
        <taxon>Eukaryota</taxon>
        <taxon>Metazoa</taxon>
        <taxon>Chordata</taxon>
        <taxon>Craniata</taxon>
        <taxon>Vertebrata</taxon>
        <taxon>Chondrichthyes</taxon>
        <taxon>Elasmobranchii</taxon>
        <taxon>Galeomorphii</taxon>
        <taxon>Galeoidea</taxon>
        <taxon>Orectolobiformes</taxon>
        <taxon>Hemiscylliidae</taxon>
        <taxon>Chiloscyllium</taxon>
    </lineage>
</organism>
<evidence type="ECO:0000256" key="1">
    <source>
        <dbReference type="ARBA" id="ARBA00004370"/>
    </source>
</evidence>
<dbReference type="GO" id="GO:0008013">
    <property type="term" value="F:beta-catenin binding"/>
    <property type="evidence" value="ECO:0007669"/>
    <property type="project" value="TreeGrafter"/>
</dbReference>
<dbReference type="OMA" id="YWKPDTW"/>
<evidence type="ECO:0000256" key="3">
    <source>
        <dbReference type="ARBA" id="ARBA00022837"/>
    </source>
</evidence>
<proteinExistence type="predicted"/>
<feature type="domain" description="Cadherin" evidence="6">
    <location>
        <begin position="8"/>
        <end position="62"/>
    </location>
</feature>
<keyword evidence="4" id="KW-0472">Membrane</keyword>
<evidence type="ECO:0000259" key="6">
    <source>
        <dbReference type="PROSITE" id="PS50268"/>
    </source>
</evidence>
<dbReference type="OrthoDB" id="9949162at2759"/>
<evidence type="ECO:0000256" key="5">
    <source>
        <dbReference type="PROSITE-ProRule" id="PRU00043"/>
    </source>
</evidence>
<dbReference type="SUPFAM" id="SSF49313">
    <property type="entry name" value="Cadherin-like"/>
    <property type="match status" value="2"/>
</dbReference>
<dbReference type="EMBL" id="BEZZ01002092">
    <property type="protein sequence ID" value="GCC21168.1"/>
    <property type="molecule type" value="Genomic_DNA"/>
</dbReference>
<protein>
    <recommendedName>
        <fullName evidence="6">Cadherin domain-containing protein</fullName>
    </recommendedName>
</protein>
<dbReference type="PANTHER" id="PTHR24027:SF441">
    <property type="entry name" value="CADHERIN DOMAIN-CONTAINING PROTEIN"/>
    <property type="match status" value="1"/>
</dbReference>
<evidence type="ECO:0000256" key="2">
    <source>
        <dbReference type="ARBA" id="ARBA00022737"/>
    </source>
</evidence>
<comment type="subcellular location">
    <subcellularLocation>
        <location evidence="1">Membrane</location>
    </subcellularLocation>
</comment>
<dbReference type="InterPro" id="IPR015919">
    <property type="entry name" value="Cadherin-like_sf"/>
</dbReference>
<sequence>MARQSQSVRLNESLDYDSAELAGLGFRYTAEIIVADTGTPPRTTTVSMLVTVSQVNEFPPVFHGIRTFSVPENSPVNTLVGVVNATDADWVYNNLRFSIVDHAPPTFYIHPYTGQINTLVPLDFERIDTYTLTIQAVDMNRNEVSGSLQQRTSYAQYTINVQNVNDVPPVCSPPFYKETIYSTQANNLPIVTLFCTDKDSDLLNYRIVGGETCLSVSQFYKHKELPVPLRGNINDRFISQGSALFSRNTFSYNLDGISDPTTFELLIQVTDNNGADSKVELTTTAIVIVHVVPWTTTTPTTTTPSTTRTPVNKIVTLLDEYWKPDTWFVVVLTLASAMAALTLAHFDGRAIDPATGRPYLFNTVTGARRWV</sequence>